<evidence type="ECO:0000256" key="5">
    <source>
        <dbReference type="ARBA" id="ARBA00022935"/>
    </source>
</evidence>
<dbReference type="InterPro" id="IPR018483">
    <property type="entry name" value="Carb_kinase_FGGY_CS"/>
</dbReference>
<comment type="caution">
    <text evidence="10">The sequence shown here is derived from an EMBL/GenBank/DDBJ whole genome shotgun (WGS) entry which is preliminary data.</text>
</comment>
<dbReference type="GO" id="GO:0008741">
    <property type="term" value="F:ribulokinase activity"/>
    <property type="evidence" value="ECO:0007669"/>
    <property type="project" value="UniProtKB-EC"/>
</dbReference>
<accession>A0A4V6HRB0</accession>
<dbReference type="PIRSF" id="PIRSF000538">
    <property type="entry name" value="GlpK"/>
    <property type="match status" value="1"/>
</dbReference>
<dbReference type="GO" id="GO:0019569">
    <property type="term" value="P:L-arabinose catabolic process to D-xylulose 5-phosphate"/>
    <property type="evidence" value="ECO:0007669"/>
    <property type="project" value="InterPro"/>
</dbReference>
<feature type="domain" description="Carbohydrate kinase FGGY N-terminal" evidence="8">
    <location>
        <begin position="4"/>
        <end position="250"/>
    </location>
</feature>
<dbReference type="OrthoDB" id="9805576at2"/>
<evidence type="ECO:0000256" key="4">
    <source>
        <dbReference type="ARBA" id="ARBA00022840"/>
    </source>
</evidence>
<evidence type="ECO:0000256" key="3">
    <source>
        <dbReference type="ARBA" id="ARBA00022777"/>
    </source>
</evidence>
<keyword evidence="5" id="KW-0054">Arabinose catabolism</keyword>
<proteinExistence type="inferred from homology"/>
<dbReference type="AlphaFoldDB" id="A0A4V6HRB0"/>
<dbReference type="InterPro" id="IPR018484">
    <property type="entry name" value="FGGY_N"/>
</dbReference>
<dbReference type="EMBL" id="QGQD01000097">
    <property type="protein sequence ID" value="TLC98347.1"/>
    <property type="molecule type" value="Genomic_DNA"/>
</dbReference>
<evidence type="ECO:0000256" key="6">
    <source>
        <dbReference type="ARBA" id="ARBA00023277"/>
    </source>
</evidence>
<keyword evidence="1 7" id="KW-0808">Transferase</keyword>
<evidence type="ECO:0000256" key="1">
    <source>
        <dbReference type="ARBA" id="ARBA00022679"/>
    </source>
</evidence>
<keyword evidence="2" id="KW-0547">Nucleotide-binding</keyword>
<dbReference type="InterPro" id="IPR018485">
    <property type="entry name" value="FGGY_C"/>
</dbReference>
<keyword evidence="11" id="KW-1185">Reference proteome</keyword>
<sequence>MKSYFIGIDTGTQGVRVGIVDEDGEMLISHEKKWETSYPKVGWAEQNPMDWWESILEVLKQCSREMTDEQKKSVKACCVCATSSTVLAIDEQGKPLMDAMMWMDARSREEMNEINETHDPVLDYCGKETSFEWMIPKALWIKKHRRDIYDKCFRLVEQLDWINYMLCGKLSSSICNTTCKWNYIESKGGYQKEYFERIGFEDYKEKIVTQVDKIGEVVGKIRPGLAERFGFNPDLVVVQGGIDAHMAMFGLDVIKPHKLGIVMGTSFVHLCMSKEKPDLKGIWGPYDSALVDGLWLLEGGQISAAGLVNWFRKNFHIGEEDGNPYARLLRAAEEVDPGSDGLTVLDFFQGNRTPYKDAMAKGVIYGLNVKHTWKHIYHAVLESVSFGTYNIIRNYETQGYEINSLTVCGGVTKDRGWIQMISDVTGKKIIINRNSQAGVLGCCVAAASKGRHYHSFQDAADKMVVPEIVIKPDMEKHKLYQEPFRRYLKLYRSLKDLMHDTQEISLI</sequence>
<dbReference type="PANTHER" id="PTHR43435">
    <property type="entry name" value="RIBULOKINASE"/>
    <property type="match status" value="1"/>
</dbReference>
<dbReference type="RefSeq" id="WP_047833600.1">
    <property type="nucleotide sequence ID" value="NZ_CABMJZ010000118.1"/>
</dbReference>
<evidence type="ECO:0000313" key="11">
    <source>
        <dbReference type="Proteomes" id="UP000306509"/>
    </source>
</evidence>
<dbReference type="PANTHER" id="PTHR43435:SF4">
    <property type="entry name" value="FGGY CARBOHYDRATE KINASE DOMAIN-CONTAINING PROTEIN"/>
    <property type="match status" value="1"/>
</dbReference>
<evidence type="ECO:0000256" key="7">
    <source>
        <dbReference type="RuleBase" id="RU003733"/>
    </source>
</evidence>
<evidence type="ECO:0000313" key="10">
    <source>
        <dbReference type="EMBL" id="TLC98347.1"/>
    </source>
</evidence>
<dbReference type="InterPro" id="IPR043129">
    <property type="entry name" value="ATPase_NBD"/>
</dbReference>
<dbReference type="PROSITE" id="PS00445">
    <property type="entry name" value="FGGY_KINASES_2"/>
    <property type="match status" value="1"/>
</dbReference>
<dbReference type="Pfam" id="PF02782">
    <property type="entry name" value="FGGY_C"/>
    <property type="match status" value="1"/>
</dbReference>
<organism evidence="10 11">
    <name type="scientific">Robinsoniella peoriensis</name>
    <dbReference type="NCBI Taxonomy" id="180332"/>
    <lineage>
        <taxon>Bacteria</taxon>
        <taxon>Bacillati</taxon>
        <taxon>Bacillota</taxon>
        <taxon>Clostridia</taxon>
        <taxon>Lachnospirales</taxon>
        <taxon>Lachnospiraceae</taxon>
        <taxon>Robinsoniella</taxon>
    </lineage>
</organism>
<evidence type="ECO:0000256" key="2">
    <source>
        <dbReference type="ARBA" id="ARBA00022741"/>
    </source>
</evidence>
<keyword evidence="3 7" id="KW-0418">Kinase</keyword>
<dbReference type="STRING" id="180332.GCA_000797495_03823"/>
<evidence type="ECO:0000259" key="8">
    <source>
        <dbReference type="Pfam" id="PF00370"/>
    </source>
</evidence>
<dbReference type="EC" id="2.7.1.16" evidence="10"/>
<reference evidence="10 11" key="1">
    <citation type="journal article" date="2019" name="Anaerobe">
        <title>Detection of Robinsoniella peoriensis in multiple bone samples of a trauma patient.</title>
        <authorList>
            <person name="Schrottner P."/>
            <person name="Hartwich K."/>
            <person name="Bunk B."/>
            <person name="Schober I."/>
            <person name="Helbig S."/>
            <person name="Rudolph W.W."/>
            <person name="Gunzer F."/>
        </authorList>
    </citation>
    <scope>NUCLEOTIDE SEQUENCE [LARGE SCALE GENOMIC DNA]</scope>
    <source>
        <strain evidence="10 11">DSM 106044</strain>
    </source>
</reference>
<protein>
    <submittedName>
        <fullName evidence="10">Ribulokinase</fullName>
        <ecNumber evidence="10">2.7.1.16</ecNumber>
    </submittedName>
</protein>
<comment type="similarity">
    <text evidence="7">Belongs to the FGGY kinase family.</text>
</comment>
<dbReference type="GO" id="GO:0019150">
    <property type="term" value="F:D-ribulokinase activity"/>
    <property type="evidence" value="ECO:0007669"/>
    <property type="project" value="TreeGrafter"/>
</dbReference>
<dbReference type="InterPro" id="IPR005929">
    <property type="entry name" value="Ribulokinase"/>
</dbReference>
<dbReference type="Proteomes" id="UP000306509">
    <property type="component" value="Unassembled WGS sequence"/>
</dbReference>
<feature type="domain" description="Carbohydrate kinase FGGY C-terminal" evidence="9">
    <location>
        <begin position="261"/>
        <end position="447"/>
    </location>
</feature>
<dbReference type="GO" id="GO:0005524">
    <property type="term" value="F:ATP binding"/>
    <property type="evidence" value="ECO:0007669"/>
    <property type="project" value="UniProtKB-KW"/>
</dbReference>
<name>A0A4V6HRB0_9FIRM</name>
<keyword evidence="4" id="KW-0067">ATP-binding</keyword>
<dbReference type="Pfam" id="PF00370">
    <property type="entry name" value="FGGY_N"/>
    <property type="match status" value="1"/>
</dbReference>
<dbReference type="CDD" id="cd07781">
    <property type="entry name" value="ASKHA_NBD_FGGY_L-RBK"/>
    <property type="match status" value="1"/>
</dbReference>
<dbReference type="Gene3D" id="3.30.420.40">
    <property type="match status" value="2"/>
</dbReference>
<dbReference type="SUPFAM" id="SSF53067">
    <property type="entry name" value="Actin-like ATPase domain"/>
    <property type="match status" value="2"/>
</dbReference>
<keyword evidence="6" id="KW-0119">Carbohydrate metabolism</keyword>
<gene>
    <name evidence="10" type="primary">araB_2</name>
    <name evidence="10" type="ORF">DSM106044_04863</name>
</gene>
<evidence type="ECO:0000259" key="9">
    <source>
        <dbReference type="Pfam" id="PF02782"/>
    </source>
</evidence>
<dbReference type="InterPro" id="IPR000577">
    <property type="entry name" value="Carb_kinase_FGGY"/>
</dbReference>
<dbReference type="GO" id="GO:0005737">
    <property type="term" value="C:cytoplasm"/>
    <property type="evidence" value="ECO:0007669"/>
    <property type="project" value="TreeGrafter"/>
</dbReference>